<comment type="caution">
    <text evidence="3">The sequence shown here is derived from an EMBL/GenBank/DDBJ whole genome shotgun (WGS) entry which is preliminary data.</text>
</comment>
<feature type="coiled-coil region" evidence="1">
    <location>
        <begin position="81"/>
        <end position="144"/>
    </location>
</feature>
<protein>
    <submittedName>
        <fullName evidence="3">Uncharacterized protein</fullName>
    </submittedName>
</protein>
<evidence type="ECO:0000313" key="4">
    <source>
        <dbReference type="Proteomes" id="UP001623348"/>
    </source>
</evidence>
<evidence type="ECO:0000256" key="1">
    <source>
        <dbReference type="SAM" id="Coils"/>
    </source>
</evidence>
<dbReference type="Proteomes" id="UP001623348">
    <property type="component" value="Unassembled WGS sequence"/>
</dbReference>
<evidence type="ECO:0000313" key="2">
    <source>
        <dbReference type="EMBL" id="GAB0206790.1"/>
    </source>
</evidence>
<reference evidence="3 4" key="1">
    <citation type="submission" date="2024-06" db="EMBL/GenBank/DDBJ databases">
        <title>The draft genome of Grus japonensis, version 3.</title>
        <authorList>
            <person name="Nabeshima K."/>
            <person name="Suzuki S."/>
            <person name="Onuma M."/>
        </authorList>
    </citation>
    <scope>NUCLEOTIDE SEQUENCE [LARGE SCALE GENOMIC DNA]</scope>
    <source>
        <strain evidence="3 4">451A</strain>
    </source>
</reference>
<name>A0ABC9YBE4_GRUJA</name>
<keyword evidence="4" id="KW-1185">Reference proteome</keyword>
<dbReference type="AlphaFoldDB" id="A0ABC9YBE4"/>
<keyword evidence="1" id="KW-0175">Coiled coil</keyword>
<evidence type="ECO:0000313" key="3">
    <source>
        <dbReference type="EMBL" id="GAB0207398.1"/>
    </source>
</evidence>
<sequence length="221" mass="26117">MRERYPFKEDVICHSGKWTTMERGIQYMKELSMWEMVYYDLDNVQLSKNPDEVQYTRLMWRRFVQSTPPMHAKSLAVLAWKDEEVATVNEVAGQLQQYEENISSSVRACVSAVERPYEKSKNLLEKLSREVRQLKEDMSNSLLVRTSISTIRSKRSSAQERGYKGYTPRGNPWFYLRDYREDMRKWDGKSTSTLEAWVCELQGKIMTNAVSSRKNFFTRSE</sequence>
<accession>A0ABC9YBE4</accession>
<gene>
    <name evidence="2" type="ORF">GRJ2_003144600</name>
    <name evidence="3" type="ORF">GRJ2_003205400</name>
</gene>
<dbReference type="EMBL" id="BAAFJT010000223">
    <property type="protein sequence ID" value="GAB0207398.1"/>
    <property type="molecule type" value="Genomic_DNA"/>
</dbReference>
<dbReference type="EMBL" id="BAAFJT010000134">
    <property type="protein sequence ID" value="GAB0206790.1"/>
    <property type="molecule type" value="Genomic_DNA"/>
</dbReference>
<organism evidence="3 4">
    <name type="scientific">Grus japonensis</name>
    <name type="common">Japanese crane</name>
    <name type="synonym">Red-crowned crane</name>
    <dbReference type="NCBI Taxonomy" id="30415"/>
    <lineage>
        <taxon>Eukaryota</taxon>
        <taxon>Metazoa</taxon>
        <taxon>Chordata</taxon>
        <taxon>Craniata</taxon>
        <taxon>Vertebrata</taxon>
        <taxon>Euteleostomi</taxon>
        <taxon>Archelosauria</taxon>
        <taxon>Archosauria</taxon>
        <taxon>Dinosauria</taxon>
        <taxon>Saurischia</taxon>
        <taxon>Theropoda</taxon>
        <taxon>Coelurosauria</taxon>
        <taxon>Aves</taxon>
        <taxon>Neognathae</taxon>
        <taxon>Neoaves</taxon>
        <taxon>Gruiformes</taxon>
        <taxon>Gruidae</taxon>
        <taxon>Grus</taxon>
    </lineage>
</organism>
<proteinExistence type="predicted"/>